<evidence type="ECO:0000313" key="10">
    <source>
        <dbReference type="Proteomes" id="UP000472271"/>
    </source>
</evidence>
<dbReference type="GO" id="GO:0016020">
    <property type="term" value="C:membrane"/>
    <property type="evidence" value="ECO:0007669"/>
    <property type="project" value="UniProtKB-SubCell"/>
</dbReference>
<feature type="transmembrane region" description="Helical" evidence="7">
    <location>
        <begin position="189"/>
        <end position="211"/>
    </location>
</feature>
<feature type="compositionally biased region" description="Polar residues" evidence="8">
    <location>
        <begin position="140"/>
        <end position="149"/>
    </location>
</feature>
<sequence length="234" mass="25820">MGVVGLHPPHQPVTREAVWMMRLWMDLRTWGPHRMDTKIFSASLAFFLFATLNVATAQAPTTSDEKEPLNSHMTISTAAPTSATGRRLESRVTRDADSSPETSPVAKTTGFNMNSDSTVNVITTTSVTNTSRGSKEETTKLQPNTTSRKVTPAPPVFETTTIKKIYLPVAWDPAWDQGFTYDYESLRHIGLSIAAVLFIIGIMVIGCGKVCRIPKCHKRSSKSYRVVQGEGEKM</sequence>
<dbReference type="Gene3D" id="1.20.5.780">
    <property type="entry name" value="Single helix bin"/>
    <property type="match status" value="1"/>
</dbReference>
<evidence type="ECO:0000256" key="3">
    <source>
        <dbReference type="ARBA" id="ARBA00022448"/>
    </source>
</evidence>
<reference evidence="9" key="1">
    <citation type="submission" date="2019-06" db="EMBL/GenBank/DDBJ databases">
        <authorList>
            <consortium name="Wellcome Sanger Institute Data Sharing"/>
        </authorList>
    </citation>
    <scope>NUCLEOTIDE SEQUENCE [LARGE SCALE GENOMIC DNA]</scope>
</reference>
<dbReference type="InParanoid" id="A0A673AB14"/>
<gene>
    <name evidence="9" type="primary">fxyd5</name>
</gene>
<keyword evidence="10" id="KW-1185">Reference proteome</keyword>
<keyword evidence="7" id="KW-1133">Transmembrane helix</keyword>
<evidence type="ECO:0000256" key="8">
    <source>
        <dbReference type="SAM" id="MobiDB-lite"/>
    </source>
</evidence>
<feature type="region of interest" description="Disordered" evidence="8">
    <location>
        <begin position="61"/>
        <end position="153"/>
    </location>
</feature>
<dbReference type="GO" id="GO:0017080">
    <property type="term" value="F:sodium channel regulator activity"/>
    <property type="evidence" value="ECO:0007669"/>
    <property type="project" value="TreeGrafter"/>
</dbReference>
<dbReference type="PANTHER" id="PTHR14132">
    <property type="entry name" value="SODIUM/POTASSIUM-TRANSPORTING ATPASE SUBUNIT GAMMA"/>
    <property type="match status" value="1"/>
</dbReference>
<organism evidence="9 10">
    <name type="scientific">Sphaeramia orbicularis</name>
    <name type="common">orbiculate cardinalfish</name>
    <dbReference type="NCBI Taxonomy" id="375764"/>
    <lineage>
        <taxon>Eukaryota</taxon>
        <taxon>Metazoa</taxon>
        <taxon>Chordata</taxon>
        <taxon>Craniata</taxon>
        <taxon>Vertebrata</taxon>
        <taxon>Euteleostomi</taxon>
        <taxon>Actinopterygii</taxon>
        <taxon>Neopterygii</taxon>
        <taxon>Teleostei</taxon>
        <taxon>Neoteleostei</taxon>
        <taxon>Acanthomorphata</taxon>
        <taxon>Gobiaria</taxon>
        <taxon>Kurtiformes</taxon>
        <taxon>Apogonoidei</taxon>
        <taxon>Apogonidae</taxon>
        <taxon>Apogoninae</taxon>
        <taxon>Sphaeramia</taxon>
    </lineage>
</organism>
<evidence type="ECO:0000256" key="1">
    <source>
        <dbReference type="ARBA" id="ARBA00004167"/>
    </source>
</evidence>
<keyword evidence="6 7" id="KW-0472">Membrane</keyword>
<evidence type="ECO:0000256" key="4">
    <source>
        <dbReference type="ARBA" id="ARBA00022692"/>
    </source>
</evidence>
<dbReference type="InterPro" id="IPR000272">
    <property type="entry name" value="Ion-transport_regulator_FXYD"/>
</dbReference>
<feature type="compositionally biased region" description="Polar residues" evidence="8">
    <location>
        <begin position="71"/>
        <end position="84"/>
    </location>
</feature>
<reference evidence="9" key="3">
    <citation type="submission" date="2025-09" db="UniProtKB">
        <authorList>
            <consortium name="Ensembl"/>
        </authorList>
    </citation>
    <scope>IDENTIFICATION</scope>
</reference>
<dbReference type="Proteomes" id="UP000472271">
    <property type="component" value="Chromosome 16"/>
</dbReference>
<feature type="compositionally biased region" description="Low complexity" evidence="8">
    <location>
        <begin position="114"/>
        <end position="131"/>
    </location>
</feature>
<dbReference type="OrthoDB" id="8961850at2759"/>
<dbReference type="PANTHER" id="PTHR14132:SF23">
    <property type="entry name" value="FXYD DOMAIN-CONTAINING ION TRANSPORT REGULATOR"/>
    <property type="match status" value="1"/>
</dbReference>
<dbReference type="GO" id="GO:0043269">
    <property type="term" value="P:regulation of monoatomic ion transport"/>
    <property type="evidence" value="ECO:0007669"/>
    <property type="project" value="InterPro"/>
</dbReference>
<reference evidence="9" key="2">
    <citation type="submission" date="2025-08" db="UniProtKB">
        <authorList>
            <consortium name="Ensembl"/>
        </authorList>
    </citation>
    <scope>IDENTIFICATION</scope>
</reference>
<feature type="compositionally biased region" description="Polar residues" evidence="8">
    <location>
        <begin position="99"/>
        <end position="113"/>
    </location>
</feature>
<accession>A0A673AB14</accession>
<evidence type="ECO:0000313" key="9">
    <source>
        <dbReference type="Ensembl" id="ENSSORP00005025908.1"/>
    </source>
</evidence>
<keyword evidence="4 7" id="KW-0812">Transmembrane</keyword>
<keyword evidence="3 7" id="KW-0813">Transport</keyword>
<evidence type="ECO:0000256" key="5">
    <source>
        <dbReference type="ARBA" id="ARBA00023065"/>
    </source>
</evidence>
<proteinExistence type="inferred from homology"/>
<evidence type="ECO:0000256" key="2">
    <source>
        <dbReference type="ARBA" id="ARBA00005948"/>
    </source>
</evidence>
<comment type="subcellular location">
    <subcellularLocation>
        <location evidence="1">Membrane</location>
        <topology evidence="1">Single-pass membrane protein</topology>
    </subcellularLocation>
</comment>
<dbReference type="Ensembl" id="ENSSORT00005026676.1">
    <property type="protein sequence ID" value="ENSSORP00005025908.1"/>
    <property type="gene ID" value="ENSSORG00005012437.1"/>
</dbReference>
<dbReference type="CDD" id="cd20323">
    <property type="entry name" value="FXYD_FXYD5"/>
    <property type="match status" value="1"/>
</dbReference>
<feature type="compositionally biased region" description="Basic and acidic residues" evidence="8">
    <location>
        <begin position="86"/>
        <end position="97"/>
    </location>
</feature>
<evidence type="ECO:0000256" key="6">
    <source>
        <dbReference type="ARBA" id="ARBA00023136"/>
    </source>
</evidence>
<dbReference type="AlphaFoldDB" id="A0A673AB14"/>
<name>A0A673AB14_9TELE</name>
<comment type="similarity">
    <text evidence="2 7">Belongs to the FXYD family.</text>
</comment>
<protein>
    <recommendedName>
        <fullName evidence="7">FXYD domain-containing ion transport regulator</fullName>
    </recommendedName>
</protein>
<dbReference type="Pfam" id="PF02038">
    <property type="entry name" value="ATP1G1_PLM_MAT8"/>
    <property type="match status" value="1"/>
</dbReference>
<evidence type="ECO:0000256" key="7">
    <source>
        <dbReference type="RuleBase" id="RU364131"/>
    </source>
</evidence>
<keyword evidence="5 7" id="KW-0406">Ion transport</keyword>
<dbReference type="GO" id="GO:0006811">
    <property type="term" value="P:monoatomic ion transport"/>
    <property type="evidence" value="ECO:0007669"/>
    <property type="project" value="UniProtKB-KW"/>
</dbReference>